<dbReference type="AlphaFoldDB" id="A0AAW0TMC5"/>
<reference evidence="1 2" key="1">
    <citation type="submission" date="2023-03" db="EMBL/GenBank/DDBJ databases">
        <title>High-quality genome of Scylla paramamosain provides insights in environmental adaptation.</title>
        <authorList>
            <person name="Zhang L."/>
        </authorList>
    </citation>
    <scope>NUCLEOTIDE SEQUENCE [LARGE SCALE GENOMIC DNA]</scope>
    <source>
        <strain evidence="1">LZ_2023a</strain>
        <tissue evidence="1">Muscle</tissue>
    </source>
</reference>
<evidence type="ECO:0000313" key="1">
    <source>
        <dbReference type="EMBL" id="KAK8388903.1"/>
    </source>
</evidence>
<comment type="caution">
    <text evidence="1">The sequence shown here is derived from an EMBL/GenBank/DDBJ whole genome shotgun (WGS) entry which is preliminary data.</text>
</comment>
<dbReference type="EMBL" id="JARAKH010000028">
    <property type="protein sequence ID" value="KAK8388903.1"/>
    <property type="molecule type" value="Genomic_DNA"/>
</dbReference>
<evidence type="ECO:0000313" key="2">
    <source>
        <dbReference type="Proteomes" id="UP001487740"/>
    </source>
</evidence>
<organism evidence="1 2">
    <name type="scientific">Scylla paramamosain</name>
    <name type="common">Mud crab</name>
    <dbReference type="NCBI Taxonomy" id="85552"/>
    <lineage>
        <taxon>Eukaryota</taxon>
        <taxon>Metazoa</taxon>
        <taxon>Ecdysozoa</taxon>
        <taxon>Arthropoda</taxon>
        <taxon>Crustacea</taxon>
        <taxon>Multicrustacea</taxon>
        <taxon>Malacostraca</taxon>
        <taxon>Eumalacostraca</taxon>
        <taxon>Eucarida</taxon>
        <taxon>Decapoda</taxon>
        <taxon>Pleocyemata</taxon>
        <taxon>Brachyura</taxon>
        <taxon>Eubrachyura</taxon>
        <taxon>Portunoidea</taxon>
        <taxon>Portunidae</taxon>
        <taxon>Portuninae</taxon>
        <taxon>Scylla</taxon>
    </lineage>
</organism>
<protein>
    <submittedName>
        <fullName evidence="1">Uncharacterized protein</fullName>
    </submittedName>
</protein>
<sequence length="123" mass="13815">MVKGIHRCPVRFIPGLDIRATAALGPPPVPQQPLELSLPGGRAFRCLRSISGASGGAFNVVGRYCDSRSICGWEIYGDLRRHIYYLRNQCECPPTTRCVRVEDDVLQEAYIYKCRRIISSPYV</sequence>
<name>A0AAW0TMC5_SCYPA</name>
<proteinExistence type="predicted"/>
<dbReference type="Proteomes" id="UP001487740">
    <property type="component" value="Unassembled WGS sequence"/>
</dbReference>
<gene>
    <name evidence="1" type="ORF">O3P69_020691</name>
</gene>
<keyword evidence="2" id="KW-1185">Reference proteome</keyword>
<accession>A0AAW0TMC5</accession>